<dbReference type="PANTHER" id="PTHR38774">
    <property type="entry name" value="CYTOPLASMIC PROTEIN-RELATED"/>
    <property type="match status" value="1"/>
</dbReference>
<dbReference type="KEGG" id="asem:NNL22_13575"/>
<dbReference type="AlphaFoldDB" id="A0A9E8HIN6"/>
<sequence>MTAKRRYVPDISRLGALGDGNYLRLVKLIPREFDDSKTVEFQLSSGSQYFGQVRIKLIEACKYTDTVYLEQVRNSGKWLNNPQMTVRLYHDVGMAEVISCCRHRRIQGVNDYPNRFMHHPDEKIQINAFLAEWLDYCLKFGHAICDLTNKM</sequence>
<dbReference type="RefSeq" id="WP_251811511.1">
    <property type="nucleotide sequence ID" value="NZ_CP101527.1"/>
</dbReference>
<dbReference type="PANTHER" id="PTHR38774:SF1">
    <property type="entry name" value="CYTOPLASMIC PROTEIN"/>
    <property type="match status" value="1"/>
</dbReference>
<dbReference type="Proteomes" id="UP001164472">
    <property type="component" value="Chromosome"/>
</dbReference>
<proteinExistence type="predicted"/>
<reference evidence="1" key="1">
    <citation type="submission" date="2022-07" db="EMBL/GenBank/DDBJ databases">
        <title>Alkalimarinus sp. nov., isolated from gut of a Alitta virens.</title>
        <authorList>
            <person name="Yang A.I."/>
            <person name="Shin N.-R."/>
        </authorList>
    </citation>
    <scope>NUCLEOTIDE SEQUENCE</scope>
    <source>
        <strain evidence="1">FA028</strain>
    </source>
</reference>
<keyword evidence="2" id="KW-1185">Reference proteome</keyword>
<dbReference type="InterPro" id="IPR009659">
    <property type="entry name" value="DUF1249"/>
</dbReference>
<name>A0A9E8HIN6_9ALTE</name>
<gene>
    <name evidence="1" type="ORF">NNL22_13575</name>
</gene>
<protein>
    <submittedName>
        <fullName evidence="1">DUF1249 domain-containing protein</fullName>
    </submittedName>
</protein>
<dbReference type="EMBL" id="CP101527">
    <property type="protein sequence ID" value="UZW74052.1"/>
    <property type="molecule type" value="Genomic_DNA"/>
</dbReference>
<evidence type="ECO:0000313" key="1">
    <source>
        <dbReference type="EMBL" id="UZW74052.1"/>
    </source>
</evidence>
<evidence type="ECO:0000313" key="2">
    <source>
        <dbReference type="Proteomes" id="UP001164472"/>
    </source>
</evidence>
<accession>A0A9E8HIN6</accession>
<dbReference type="Pfam" id="PF06853">
    <property type="entry name" value="DUF1249"/>
    <property type="match status" value="1"/>
</dbReference>
<organism evidence="1 2">
    <name type="scientific">Alkalimarinus sediminis</name>
    <dbReference type="NCBI Taxonomy" id="1632866"/>
    <lineage>
        <taxon>Bacteria</taxon>
        <taxon>Pseudomonadati</taxon>
        <taxon>Pseudomonadota</taxon>
        <taxon>Gammaproteobacteria</taxon>
        <taxon>Alteromonadales</taxon>
        <taxon>Alteromonadaceae</taxon>
        <taxon>Alkalimarinus</taxon>
    </lineage>
</organism>